<gene>
    <name evidence="1" type="ORF">MNBD_ALPHA02-1361</name>
</gene>
<evidence type="ECO:0000313" key="1">
    <source>
        <dbReference type="EMBL" id="VAV96102.1"/>
    </source>
</evidence>
<dbReference type="InterPro" id="IPR007325">
    <property type="entry name" value="KFase/CYL"/>
</dbReference>
<dbReference type="GO" id="GO:0004061">
    <property type="term" value="F:arylformamidase activity"/>
    <property type="evidence" value="ECO:0007669"/>
    <property type="project" value="UniProtKB-EC"/>
</dbReference>
<dbReference type="Pfam" id="PF04199">
    <property type="entry name" value="Cyclase"/>
    <property type="match status" value="1"/>
</dbReference>
<sequence length="223" mass="24470">MSDEDTKLIDVSHVVEHGMITYKGLPAPLICDFLSREASEAVYEDGTSFHIGRIDMVANTGTYLDSPFHRYETGKDLSELDLSCLANLDGVVVCIPPDTQEITPAHFSDVAIAGRAVLIRTDWSDHWGTDQYFEGHPYVTKEAAEYLRAGGAVLVGIDSHNIDDIRGKSRPAHSILLGADIPIVEHMTRLADLPESGFKFFAVPVKVKNMGTFPVRAFGLVKP</sequence>
<name>A0A3B0RXE1_9ZZZZ</name>
<dbReference type="AlphaFoldDB" id="A0A3B0RXE1"/>
<dbReference type="SUPFAM" id="SSF102198">
    <property type="entry name" value="Putative cyclase"/>
    <property type="match status" value="1"/>
</dbReference>
<accession>A0A3B0RXE1</accession>
<organism evidence="1">
    <name type="scientific">hydrothermal vent metagenome</name>
    <dbReference type="NCBI Taxonomy" id="652676"/>
    <lineage>
        <taxon>unclassified sequences</taxon>
        <taxon>metagenomes</taxon>
        <taxon>ecological metagenomes</taxon>
    </lineage>
</organism>
<protein>
    <submittedName>
        <fullName evidence="1">Kynurenine formamidase, bacterial</fullName>
        <ecNumber evidence="1">3.5.1.9</ecNumber>
    </submittedName>
</protein>
<dbReference type="GO" id="GO:0019441">
    <property type="term" value="P:L-tryptophan catabolic process to kynurenine"/>
    <property type="evidence" value="ECO:0007669"/>
    <property type="project" value="InterPro"/>
</dbReference>
<reference evidence="1" key="1">
    <citation type="submission" date="2018-06" db="EMBL/GenBank/DDBJ databases">
        <authorList>
            <person name="Zhirakovskaya E."/>
        </authorList>
    </citation>
    <scope>NUCLEOTIDE SEQUENCE</scope>
</reference>
<dbReference type="EC" id="3.5.1.9" evidence="1"/>
<keyword evidence="1" id="KW-0378">Hydrolase</keyword>
<dbReference type="Gene3D" id="3.50.30.50">
    <property type="entry name" value="Putative cyclase"/>
    <property type="match status" value="1"/>
</dbReference>
<dbReference type="InterPro" id="IPR037175">
    <property type="entry name" value="KFase_sf"/>
</dbReference>
<dbReference type="PANTHER" id="PTHR31118:SF32">
    <property type="entry name" value="KYNURENINE FORMAMIDASE"/>
    <property type="match status" value="1"/>
</dbReference>
<proteinExistence type="predicted"/>
<dbReference type="EMBL" id="UOED01000106">
    <property type="protein sequence ID" value="VAV96102.1"/>
    <property type="molecule type" value="Genomic_DNA"/>
</dbReference>
<dbReference type="PANTHER" id="PTHR31118">
    <property type="entry name" value="CYCLASE-LIKE PROTEIN 2"/>
    <property type="match status" value="1"/>
</dbReference>